<keyword evidence="1" id="KW-0472">Membrane</keyword>
<evidence type="ECO:0000313" key="3">
    <source>
        <dbReference type="Proteomes" id="UP000070188"/>
    </source>
</evidence>
<feature type="transmembrane region" description="Helical" evidence="1">
    <location>
        <begin position="20"/>
        <end position="37"/>
    </location>
</feature>
<sequence length="41" mass="4402">MTTMTVHPAAPAERRRPSVLHAAWIVLSTTAAVVLFGEAEI</sequence>
<dbReference type="Proteomes" id="UP000070188">
    <property type="component" value="Unassembled WGS sequence"/>
</dbReference>
<reference evidence="3" key="1">
    <citation type="submission" date="2015-04" db="EMBL/GenBank/DDBJ databases">
        <title>Physiological reanalysis, assessment of diazotrophy, and genome sequences of multiple isolates of Streptomyces thermoautotrophicus.</title>
        <authorList>
            <person name="MacKellar D.C."/>
            <person name="Lieber L."/>
            <person name="Norman J."/>
            <person name="Bolger A."/>
            <person name="Tobin C."/>
            <person name="Murray J.W."/>
            <person name="Chang R."/>
            <person name="Ford T."/>
            <person name="Nguyen P.Q."/>
            <person name="Woodward J."/>
            <person name="Permingeat H."/>
            <person name="Joshi N.S."/>
            <person name="Silver P.A."/>
            <person name="Usadel B."/>
            <person name="Rutherford A.W."/>
            <person name="Friesen M."/>
            <person name="Prell J."/>
        </authorList>
    </citation>
    <scope>NUCLEOTIDE SEQUENCE [LARGE SCALE GENOMIC DNA]</scope>
    <source>
        <strain evidence="3">H1</strain>
    </source>
</reference>
<name>A0A132MYP2_9ACTN</name>
<dbReference type="PATRIC" id="fig|1469144.10.peg.4270"/>
<dbReference type="EMBL" id="LAXD01000001">
    <property type="protein sequence ID" value="KWX02937.1"/>
    <property type="molecule type" value="Genomic_DNA"/>
</dbReference>
<comment type="caution">
    <text evidence="2">The sequence shown here is derived from an EMBL/GenBank/DDBJ whole genome shotgun (WGS) entry which is preliminary data.</text>
</comment>
<keyword evidence="3" id="KW-1185">Reference proteome</keyword>
<protein>
    <submittedName>
        <fullName evidence="2">Uncharacterized protein</fullName>
    </submittedName>
</protein>
<evidence type="ECO:0000313" key="2">
    <source>
        <dbReference type="EMBL" id="KWX02937.1"/>
    </source>
</evidence>
<proteinExistence type="predicted"/>
<dbReference type="RefSeq" id="WP_269148669.1">
    <property type="nucleotide sequence ID" value="NZ_JYIJ01000019.1"/>
</dbReference>
<dbReference type="AlphaFoldDB" id="A0A132MYP2"/>
<gene>
    <name evidence="2" type="ORF">LI90_3986</name>
</gene>
<evidence type="ECO:0000256" key="1">
    <source>
        <dbReference type="SAM" id="Phobius"/>
    </source>
</evidence>
<organism evidence="2 3">
    <name type="scientific">Carbonactinospora thermoautotrophica</name>
    <dbReference type="NCBI Taxonomy" id="1469144"/>
    <lineage>
        <taxon>Bacteria</taxon>
        <taxon>Bacillati</taxon>
        <taxon>Actinomycetota</taxon>
        <taxon>Actinomycetes</taxon>
        <taxon>Kitasatosporales</taxon>
        <taxon>Carbonactinosporaceae</taxon>
        <taxon>Carbonactinospora</taxon>
    </lineage>
</organism>
<keyword evidence="1" id="KW-0812">Transmembrane</keyword>
<accession>A0A132MYP2</accession>
<keyword evidence="1" id="KW-1133">Transmembrane helix</keyword>